<gene>
    <name evidence="1" type="ORF">EHV23_13475</name>
</gene>
<proteinExistence type="predicted"/>
<dbReference type="NCBIfam" id="NF047509">
    <property type="entry name" value="Rv3131_FMN_oxido"/>
    <property type="match status" value="1"/>
</dbReference>
<keyword evidence="2" id="KW-1185">Reference proteome</keyword>
<dbReference type="InterPro" id="IPR050627">
    <property type="entry name" value="Nitroreductase/BluB"/>
</dbReference>
<dbReference type="InterPro" id="IPR000415">
    <property type="entry name" value="Nitroreductase-like"/>
</dbReference>
<dbReference type="RefSeq" id="WP_125096521.1">
    <property type="nucleotide sequence ID" value="NZ_RRUE01000002.1"/>
</dbReference>
<dbReference type="AlphaFoldDB" id="A0A3R8NRT7"/>
<sequence>MSLNDFRQMIAHAVRAPSGHNTQPWLFTVGSDHITISPDPGRRLPVVDPDDRELFISLGCAAENLRIAASHQGYTCSTRVSDAGEIVISLTRQDGVTPDPLFEQIPHRQTNRATYDGRSIPQTLLDSIIAATQTSRVHIRTWTHGTPEHARLTERVLAGNTAQMKDAPFKQELLSWIRYNRSHSERTRDGLSYAVMGAPSLPEWITRPIIRFSLHGEILNTAERKRIASSSHLMLLSTGGDTRPDWIETGSVLQRTLLLLTQHGIAHAYLNQPCEVPFLRERIGVGFSAHNRYPQILMRLGYAKPRPCSERRAVDEVIREA</sequence>
<evidence type="ECO:0000313" key="1">
    <source>
        <dbReference type="EMBL" id="RRN44326.1"/>
    </source>
</evidence>
<comment type="caution">
    <text evidence="1">The sequence shown here is derived from an EMBL/GenBank/DDBJ whole genome shotgun (WGS) entry which is preliminary data.</text>
</comment>
<dbReference type="PANTHER" id="PTHR23026">
    <property type="entry name" value="NADPH NITROREDUCTASE"/>
    <property type="match status" value="1"/>
</dbReference>
<name>A0A3R8NRT7_9BURK</name>
<dbReference type="GO" id="GO:0016491">
    <property type="term" value="F:oxidoreductase activity"/>
    <property type="evidence" value="ECO:0007669"/>
    <property type="project" value="InterPro"/>
</dbReference>
<accession>A0A3R8NRT7</accession>
<dbReference type="EMBL" id="RRUE01000002">
    <property type="protein sequence ID" value="RRN44326.1"/>
    <property type="molecule type" value="Genomic_DNA"/>
</dbReference>
<protein>
    <submittedName>
        <fullName evidence="1">Nitroreductase</fullName>
    </submittedName>
</protein>
<dbReference type="PANTHER" id="PTHR23026:SF123">
    <property type="entry name" value="NAD(P)H NITROREDUCTASE RV3131-RELATED"/>
    <property type="match status" value="1"/>
</dbReference>
<dbReference type="OrthoDB" id="272552at2"/>
<dbReference type="Gene3D" id="3.40.109.10">
    <property type="entry name" value="NADH Oxidase"/>
    <property type="match status" value="1"/>
</dbReference>
<organism evidence="1 2">
    <name type="scientific">Lautropia dentalis</name>
    <dbReference type="NCBI Taxonomy" id="2490857"/>
    <lineage>
        <taxon>Bacteria</taxon>
        <taxon>Pseudomonadati</taxon>
        <taxon>Pseudomonadota</taxon>
        <taxon>Betaproteobacteria</taxon>
        <taxon>Burkholderiales</taxon>
        <taxon>Burkholderiaceae</taxon>
        <taxon>Lautropia</taxon>
    </lineage>
</organism>
<evidence type="ECO:0000313" key="2">
    <source>
        <dbReference type="Proteomes" id="UP000270261"/>
    </source>
</evidence>
<dbReference type="Proteomes" id="UP000270261">
    <property type="component" value="Unassembled WGS sequence"/>
</dbReference>
<reference evidence="1 2" key="1">
    <citation type="submission" date="2018-11" db="EMBL/GenBank/DDBJ databases">
        <title>Genome sequencing of Lautropia sp. KCOM 2505 (= ChDC F240).</title>
        <authorList>
            <person name="Kook J.-K."/>
            <person name="Park S.-N."/>
            <person name="Lim Y.K."/>
        </authorList>
    </citation>
    <scope>NUCLEOTIDE SEQUENCE [LARGE SCALE GENOMIC DNA]</scope>
    <source>
        <strain evidence="1 2">KCOM 2505</strain>
    </source>
</reference>
<dbReference type="SUPFAM" id="SSF55469">
    <property type="entry name" value="FMN-dependent nitroreductase-like"/>
    <property type="match status" value="2"/>
</dbReference>